<dbReference type="Proteomes" id="UP000320244">
    <property type="component" value="Unassembled WGS sequence"/>
</dbReference>
<reference evidence="2 3" key="1">
    <citation type="submission" date="2019-05" db="EMBL/GenBank/DDBJ databases">
        <authorList>
            <person name="Lee S.D."/>
        </authorList>
    </citation>
    <scope>NUCLEOTIDE SEQUENCE [LARGE SCALE GENOMIC DNA]</scope>
    <source>
        <strain evidence="2 3">C5-26</strain>
    </source>
</reference>
<dbReference type="GO" id="GO:0016020">
    <property type="term" value="C:membrane"/>
    <property type="evidence" value="ECO:0007669"/>
    <property type="project" value="TreeGrafter"/>
</dbReference>
<feature type="transmembrane region" description="Helical" evidence="1">
    <location>
        <begin position="39"/>
        <end position="58"/>
    </location>
</feature>
<keyword evidence="1" id="KW-0812">Transmembrane</keyword>
<comment type="caution">
    <text evidence="2">The sequence shown here is derived from an EMBL/GenBank/DDBJ whole genome shotgun (WGS) entry which is preliminary data.</text>
</comment>
<evidence type="ECO:0000313" key="3">
    <source>
        <dbReference type="Proteomes" id="UP000320244"/>
    </source>
</evidence>
<gene>
    <name evidence="2" type="ORF">FGL98_01490</name>
</gene>
<evidence type="ECO:0000313" key="2">
    <source>
        <dbReference type="EMBL" id="TWP38500.1"/>
    </source>
</evidence>
<feature type="transmembrane region" description="Helical" evidence="1">
    <location>
        <begin position="109"/>
        <end position="132"/>
    </location>
</feature>
<dbReference type="PANTHER" id="PTHR32251">
    <property type="entry name" value="3-OXO-5-ALPHA-STEROID 4-DEHYDROGENASE"/>
    <property type="match status" value="1"/>
</dbReference>
<keyword evidence="3" id="KW-1185">Reference proteome</keyword>
<dbReference type="AlphaFoldDB" id="A0A563E7J1"/>
<feature type="transmembrane region" description="Helical" evidence="1">
    <location>
        <begin position="144"/>
        <end position="164"/>
    </location>
</feature>
<protein>
    <submittedName>
        <fullName evidence="2">DUF1295 domain-containing protein</fullName>
    </submittedName>
</protein>
<dbReference type="RefSeq" id="WP_146314901.1">
    <property type="nucleotide sequence ID" value="NZ_VCQV01000002.1"/>
</dbReference>
<dbReference type="Gene3D" id="1.20.120.1630">
    <property type="match status" value="1"/>
</dbReference>
<dbReference type="PANTHER" id="PTHR32251:SF17">
    <property type="entry name" value="STEROID 5-ALPHA REDUCTASE C-TERMINAL DOMAIN-CONTAINING PROTEIN"/>
    <property type="match status" value="1"/>
</dbReference>
<keyword evidence="1" id="KW-1133">Transmembrane helix</keyword>
<dbReference type="EMBL" id="VCQV01000002">
    <property type="protein sequence ID" value="TWP38500.1"/>
    <property type="molecule type" value="Genomic_DNA"/>
</dbReference>
<reference evidence="2 3" key="2">
    <citation type="submission" date="2019-08" db="EMBL/GenBank/DDBJ databases">
        <title>Jejuicoccus antrihumi gen. nov., sp. nov., a new member of the family Dermacoccaceae isolated from a cave.</title>
        <authorList>
            <person name="Schumann P."/>
            <person name="Kim I.S."/>
        </authorList>
    </citation>
    <scope>NUCLEOTIDE SEQUENCE [LARGE SCALE GENOMIC DNA]</scope>
    <source>
        <strain evidence="2 3">C5-26</strain>
    </source>
</reference>
<dbReference type="OrthoDB" id="9779233at2"/>
<keyword evidence="1" id="KW-0472">Membrane</keyword>
<sequence length="277" mass="30524">MSDYPWARLAVNLGISAVAIIALIGLVLLVSLRRRNHSLIDIFWGPGFVLVAVVSYVLSSSSGADGTRRLTVLLATALWGGRLGLYLARRNLGHGEDPRYTALMRHRTGSLIGYLVRKIYGLQGALMFVISLPIQVAMYESRGLGVLGAVGIVLWLFGFGFESIGDWQLSRFKATPTNAGKIMDRGLWAWTRHPNYFGDTCVWVALWVLSLGHPLGVAAVVAPVVMTRLLISITGKRLLDKRMLRSRGTEYELYAARTSGFFPRPPKRRTPSLDAPS</sequence>
<evidence type="ECO:0000256" key="1">
    <source>
        <dbReference type="SAM" id="Phobius"/>
    </source>
</evidence>
<dbReference type="PROSITE" id="PS50244">
    <property type="entry name" value="S5A_REDUCTASE"/>
    <property type="match status" value="1"/>
</dbReference>
<organism evidence="2 3">
    <name type="scientific">Leekyejoonella antrihumi</name>
    <dbReference type="NCBI Taxonomy" id="1660198"/>
    <lineage>
        <taxon>Bacteria</taxon>
        <taxon>Bacillati</taxon>
        <taxon>Actinomycetota</taxon>
        <taxon>Actinomycetes</taxon>
        <taxon>Micrococcales</taxon>
        <taxon>Dermacoccaceae</taxon>
        <taxon>Leekyejoonella</taxon>
    </lineage>
</organism>
<name>A0A563E7J1_9MICO</name>
<proteinExistence type="predicted"/>
<dbReference type="InterPro" id="IPR010721">
    <property type="entry name" value="UstE-like"/>
</dbReference>
<feature type="transmembrane region" description="Helical" evidence="1">
    <location>
        <begin position="6"/>
        <end position="32"/>
    </location>
</feature>
<dbReference type="Pfam" id="PF06966">
    <property type="entry name" value="DUF1295"/>
    <property type="match status" value="1"/>
</dbReference>
<accession>A0A563E7J1</accession>